<proteinExistence type="predicted"/>
<evidence type="ECO:0000313" key="1">
    <source>
        <dbReference type="EMBL" id="JAH05481.1"/>
    </source>
</evidence>
<dbReference type="AlphaFoldDB" id="A0A0E9PLH8"/>
<sequence>MCLCFIVLYSCVGENLPSTLLSVAPSSQMFKFASL</sequence>
<name>A0A0E9PLH8_ANGAN</name>
<reference evidence="1" key="2">
    <citation type="journal article" date="2015" name="Fish Shellfish Immunol.">
        <title>Early steps in the European eel (Anguilla anguilla)-Vibrio vulnificus interaction in the gills: Role of the RtxA13 toxin.</title>
        <authorList>
            <person name="Callol A."/>
            <person name="Pajuelo D."/>
            <person name="Ebbesson L."/>
            <person name="Teles M."/>
            <person name="MacKenzie S."/>
            <person name="Amaro C."/>
        </authorList>
    </citation>
    <scope>NUCLEOTIDE SEQUENCE</scope>
</reference>
<dbReference type="EMBL" id="GBXM01091709">
    <property type="protein sequence ID" value="JAH16868.1"/>
    <property type="molecule type" value="Transcribed_RNA"/>
</dbReference>
<reference evidence="1" key="1">
    <citation type="submission" date="2014-11" db="EMBL/GenBank/DDBJ databases">
        <authorList>
            <person name="Amaro Gonzalez C."/>
        </authorList>
    </citation>
    <scope>NUCLEOTIDE SEQUENCE</scope>
</reference>
<dbReference type="EMBL" id="GBXM01103096">
    <property type="protein sequence ID" value="JAH05481.1"/>
    <property type="molecule type" value="Transcribed_RNA"/>
</dbReference>
<accession>A0A0E9PLH8</accession>
<protein>
    <submittedName>
        <fullName evidence="1">Uncharacterized protein</fullName>
    </submittedName>
</protein>
<organism evidence="1">
    <name type="scientific">Anguilla anguilla</name>
    <name type="common">European freshwater eel</name>
    <name type="synonym">Muraena anguilla</name>
    <dbReference type="NCBI Taxonomy" id="7936"/>
    <lineage>
        <taxon>Eukaryota</taxon>
        <taxon>Metazoa</taxon>
        <taxon>Chordata</taxon>
        <taxon>Craniata</taxon>
        <taxon>Vertebrata</taxon>
        <taxon>Euteleostomi</taxon>
        <taxon>Actinopterygii</taxon>
        <taxon>Neopterygii</taxon>
        <taxon>Teleostei</taxon>
        <taxon>Anguilliformes</taxon>
        <taxon>Anguillidae</taxon>
        <taxon>Anguilla</taxon>
    </lineage>
</organism>